<evidence type="ECO:0000313" key="3">
    <source>
        <dbReference type="EMBL" id="MBA4644638.1"/>
    </source>
</evidence>
<evidence type="ECO:0000259" key="2">
    <source>
        <dbReference type="Pfam" id="PF16719"/>
    </source>
</evidence>
<proteinExistence type="predicted"/>
<organism evidence="3">
    <name type="scientific">Opuntia streptacantha</name>
    <name type="common">Prickly pear cactus</name>
    <name type="synonym">Opuntia cardona</name>
    <dbReference type="NCBI Taxonomy" id="393608"/>
    <lineage>
        <taxon>Eukaryota</taxon>
        <taxon>Viridiplantae</taxon>
        <taxon>Streptophyta</taxon>
        <taxon>Embryophyta</taxon>
        <taxon>Tracheophyta</taxon>
        <taxon>Spermatophyta</taxon>
        <taxon>Magnoliopsida</taxon>
        <taxon>eudicotyledons</taxon>
        <taxon>Gunneridae</taxon>
        <taxon>Pentapetalae</taxon>
        <taxon>Caryophyllales</taxon>
        <taxon>Cactineae</taxon>
        <taxon>Cactaceae</taxon>
        <taxon>Opuntioideae</taxon>
        <taxon>Opuntia</taxon>
    </lineage>
</organism>
<dbReference type="PANTHER" id="PTHR36384">
    <property type="entry name" value="SAWADEE PROTEIN"/>
    <property type="match status" value="1"/>
</dbReference>
<accession>A0A7C8ZJ60</accession>
<feature type="domain" description="SAWADEE" evidence="2">
    <location>
        <begin position="27"/>
        <end position="165"/>
    </location>
</feature>
<dbReference type="PANTHER" id="PTHR36384:SF1">
    <property type="entry name" value="SAWADEE PROTEIN"/>
    <property type="match status" value="1"/>
</dbReference>
<dbReference type="GO" id="GO:0003682">
    <property type="term" value="F:chromatin binding"/>
    <property type="evidence" value="ECO:0007669"/>
    <property type="project" value="InterPro"/>
</dbReference>
<reference evidence="3" key="1">
    <citation type="journal article" date="2013" name="J. Plant Res.">
        <title>Effect of fungi and light on seed germination of three Opuntia species from semiarid lands of central Mexico.</title>
        <authorList>
            <person name="Delgado-Sanchez P."/>
            <person name="Jimenez-Bremont J.F."/>
            <person name="Guerrero-Gonzalez Mde L."/>
            <person name="Flores J."/>
        </authorList>
    </citation>
    <scope>NUCLEOTIDE SEQUENCE</scope>
    <source>
        <tissue evidence="3">Cladode</tissue>
    </source>
</reference>
<dbReference type="Gene3D" id="2.30.30.140">
    <property type="match status" value="1"/>
</dbReference>
<name>A0A7C8ZJ60_OPUST</name>
<protein>
    <recommendedName>
        <fullName evidence="2">SAWADEE domain-containing protein</fullName>
    </recommendedName>
</protein>
<evidence type="ECO:0000256" key="1">
    <source>
        <dbReference type="SAM" id="MobiDB-lite"/>
    </source>
</evidence>
<dbReference type="Pfam" id="PF16719">
    <property type="entry name" value="SAWADEE"/>
    <property type="match status" value="1"/>
</dbReference>
<feature type="compositionally biased region" description="Basic residues" evidence="1">
    <location>
        <begin position="1"/>
        <end position="10"/>
    </location>
</feature>
<sequence length="505" mass="57461">MGTKKRRTTAPKKNAPAGETPPVGPPLEFRNAADDDAWYSVNCVLQGETLVVKFREFPGDPDEEFRAGDLTTSEEIAALRRRFRPLSKQLEASDCRVVEEGMRVCALRVFAEDDRRYYDAIVEAVKHDEHTIVDGIEKCSCSYVLSWLHGPEAGTLTSARVEDLCPLRSCAQLDPRLACFLKIAKWKHGITSPCSKFLKEGSHYNQESPVSSFKHRHLCATQKSDGAMKIQTESLDDEGEFAFERNEDVDLGGGDCMFSNLNRCNGSYPLLVDKMNDVTYIGPEWRESPSNHLVEDNASSLRDEEDGHHYSAMERLEEHVSYMDLQQEDQIKIEAMRRKARYFVLVENLEKDVSPSTIVDFVRDVTSVEVEAFVFLSLSSQPYNRGALVVDTLEELERLCNFMDKEDQMIISSKGRPWIVPTSSVPDWGIPSFWCLEPNMKKNMLHSTGNQLKIVKLGSEEYSKAEKLRELFLEFAKHQEQLFKRLALEEDIIFNCSSPFPASRQ</sequence>
<dbReference type="InterPro" id="IPR032001">
    <property type="entry name" value="SAWADEE_dom"/>
</dbReference>
<dbReference type="AlphaFoldDB" id="A0A7C8ZJ60"/>
<feature type="region of interest" description="Disordered" evidence="1">
    <location>
        <begin position="1"/>
        <end position="26"/>
    </location>
</feature>
<reference evidence="3" key="2">
    <citation type="submission" date="2020-07" db="EMBL/GenBank/DDBJ databases">
        <authorList>
            <person name="Vera ALvarez R."/>
            <person name="Arias-Moreno D.M."/>
            <person name="Jimenez-Jacinto V."/>
            <person name="Jimenez-Bremont J.F."/>
            <person name="Swaminathan K."/>
            <person name="Moose S.P."/>
            <person name="Guerrero-Gonzalez M.L."/>
            <person name="Marino-Ramirez L."/>
            <person name="Landsman D."/>
            <person name="Rodriguez-Kessler M."/>
            <person name="Delgado-Sanchez P."/>
        </authorList>
    </citation>
    <scope>NUCLEOTIDE SEQUENCE</scope>
    <source>
        <tissue evidence="3">Cladode</tissue>
    </source>
</reference>
<dbReference type="EMBL" id="GISG01139189">
    <property type="protein sequence ID" value="MBA4644638.1"/>
    <property type="molecule type" value="Transcribed_RNA"/>
</dbReference>